<name>A0AAD6I8V0_PENCN</name>
<keyword evidence="3" id="KW-1185">Reference proteome</keyword>
<gene>
    <name evidence="2" type="ORF">N7460_007818</name>
</gene>
<protein>
    <submittedName>
        <fullName evidence="2">Uncharacterized protein</fullName>
    </submittedName>
</protein>
<evidence type="ECO:0000313" key="3">
    <source>
        <dbReference type="Proteomes" id="UP001219568"/>
    </source>
</evidence>
<keyword evidence="1" id="KW-0472">Membrane</keyword>
<reference evidence="2" key="2">
    <citation type="submission" date="2023-01" db="EMBL/GenBank/DDBJ databases">
        <authorList>
            <person name="Petersen C."/>
        </authorList>
    </citation>
    <scope>NUCLEOTIDE SEQUENCE</scope>
    <source>
        <strain evidence="2">IBT 15450</strain>
    </source>
</reference>
<comment type="caution">
    <text evidence="2">The sequence shown here is derived from an EMBL/GenBank/DDBJ whole genome shotgun (WGS) entry which is preliminary data.</text>
</comment>
<dbReference type="Proteomes" id="UP001219568">
    <property type="component" value="Unassembled WGS sequence"/>
</dbReference>
<sequence length="68" mass="7839">MTVHPGRTRWRMAGRNDESEVDQVVGEGAELERERIKMTNSWYTAILAVLIWLFMSIMNVANLVFLGK</sequence>
<dbReference type="AlphaFoldDB" id="A0AAD6I8V0"/>
<dbReference type="EMBL" id="JAQJZL010000009">
    <property type="protein sequence ID" value="KAJ6038047.1"/>
    <property type="molecule type" value="Genomic_DNA"/>
</dbReference>
<organism evidence="2 3">
    <name type="scientific">Penicillium canescens</name>
    <dbReference type="NCBI Taxonomy" id="5083"/>
    <lineage>
        <taxon>Eukaryota</taxon>
        <taxon>Fungi</taxon>
        <taxon>Dikarya</taxon>
        <taxon>Ascomycota</taxon>
        <taxon>Pezizomycotina</taxon>
        <taxon>Eurotiomycetes</taxon>
        <taxon>Eurotiomycetidae</taxon>
        <taxon>Eurotiales</taxon>
        <taxon>Aspergillaceae</taxon>
        <taxon>Penicillium</taxon>
    </lineage>
</organism>
<evidence type="ECO:0000256" key="1">
    <source>
        <dbReference type="SAM" id="Phobius"/>
    </source>
</evidence>
<feature type="transmembrane region" description="Helical" evidence="1">
    <location>
        <begin position="42"/>
        <end position="65"/>
    </location>
</feature>
<reference evidence="2" key="1">
    <citation type="journal article" date="2023" name="IMA Fungus">
        <title>Comparative genomic study of the Penicillium genus elucidates a diverse pangenome and 15 lateral gene transfer events.</title>
        <authorList>
            <person name="Petersen C."/>
            <person name="Sorensen T."/>
            <person name="Nielsen M.R."/>
            <person name="Sondergaard T.E."/>
            <person name="Sorensen J.L."/>
            <person name="Fitzpatrick D.A."/>
            <person name="Frisvad J.C."/>
            <person name="Nielsen K.L."/>
        </authorList>
    </citation>
    <scope>NUCLEOTIDE SEQUENCE</scope>
    <source>
        <strain evidence="2">IBT 15450</strain>
    </source>
</reference>
<keyword evidence="1" id="KW-0812">Transmembrane</keyword>
<keyword evidence="1" id="KW-1133">Transmembrane helix</keyword>
<evidence type="ECO:0000313" key="2">
    <source>
        <dbReference type="EMBL" id="KAJ6038047.1"/>
    </source>
</evidence>
<accession>A0AAD6I8V0</accession>
<proteinExistence type="predicted"/>